<evidence type="ECO:0008006" key="4">
    <source>
        <dbReference type="Google" id="ProtNLM"/>
    </source>
</evidence>
<organism evidence="2 3">
    <name type="scientific">Bacillus cereus HuA4-10</name>
    <dbReference type="NCBI Taxonomy" id="1053206"/>
    <lineage>
        <taxon>Bacteria</taxon>
        <taxon>Bacillati</taxon>
        <taxon>Bacillota</taxon>
        <taxon>Bacilli</taxon>
        <taxon>Bacillales</taxon>
        <taxon>Bacillaceae</taxon>
        <taxon>Bacillus</taxon>
        <taxon>Bacillus cereus group</taxon>
    </lineage>
</organism>
<dbReference type="PATRIC" id="fig|1053206.3.peg.89"/>
<accession>J8EEH3</accession>
<gene>
    <name evidence="2" type="ORF">IGC_00088</name>
</gene>
<sequence>MIDILLILIPFLSTCMMILAFIYAIKEVSKSTKQIISRMDTTEQKLNRLIKLLEK</sequence>
<protein>
    <recommendedName>
        <fullName evidence="4">DUF4083 domain-containing protein</fullName>
    </recommendedName>
</protein>
<keyword evidence="1" id="KW-0472">Membrane</keyword>
<name>J8EEH3_BACCE</name>
<dbReference type="EMBL" id="AHEA01000003">
    <property type="protein sequence ID" value="EJQ86965.1"/>
    <property type="molecule type" value="Genomic_DNA"/>
</dbReference>
<keyword evidence="1" id="KW-1133">Transmembrane helix</keyword>
<feature type="transmembrane region" description="Helical" evidence="1">
    <location>
        <begin position="6"/>
        <end position="25"/>
    </location>
</feature>
<dbReference type="HOGENOM" id="CLU_3022153_0_0_9"/>
<evidence type="ECO:0000313" key="3">
    <source>
        <dbReference type="Proteomes" id="UP000006977"/>
    </source>
</evidence>
<dbReference type="Proteomes" id="UP000006977">
    <property type="component" value="Unassembled WGS sequence"/>
</dbReference>
<keyword evidence="1" id="KW-0812">Transmembrane</keyword>
<evidence type="ECO:0000256" key="1">
    <source>
        <dbReference type="SAM" id="Phobius"/>
    </source>
</evidence>
<proteinExistence type="predicted"/>
<comment type="caution">
    <text evidence="2">The sequence shown here is derived from an EMBL/GenBank/DDBJ whole genome shotgun (WGS) entry which is preliminary data.</text>
</comment>
<dbReference type="AlphaFoldDB" id="J8EEH3"/>
<reference evidence="2 3" key="1">
    <citation type="submission" date="2012-04" db="EMBL/GenBank/DDBJ databases">
        <title>The Genome Sequence of Bacillus cereus HuA4-10.</title>
        <authorList>
            <consortium name="The Broad Institute Genome Sequencing Platform"/>
            <consortium name="The Broad Institute Genome Sequencing Center for Infectious Disease"/>
            <person name="Feldgarden M."/>
            <person name="Van der Auwera G.A."/>
            <person name="Mahillon J."/>
            <person name="Duprez V."/>
            <person name="Timmery S."/>
            <person name="Mattelet C."/>
            <person name="Dierick K."/>
            <person name="Sun M."/>
            <person name="Yu Z."/>
            <person name="Zhu L."/>
            <person name="Hu X."/>
            <person name="Shank E.B."/>
            <person name="Swiecicka I."/>
            <person name="Hansen B.M."/>
            <person name="Andrup L."/>
            <person name="Young S.K."/>
            <person name="Zeng Q."/>
            <person name="Gargeya S."/>
            <person name="Fitzgerald M."/>
            <person name="Haas B."/>
            <person name="Abouelleil A."/>
            <person name="Alvarado L."/>
            <person name="Arachchi H.M."/>
            <person name="Berlin A."/>
            <person name="Chapman S.B."/>
            <person name="Goldberg J."/>
            <person name="Griggs A."/>
            <person name="Gujja S."/>
            <person name="Hansen M."/>
            <person name="Howarth C."/>
            <person name="Imamovic A."/>
            <person name="Larimer J."/>
            <person name="McCowen C."/>
            <person name="Montmayeur A."/>
            <person name="Murphy C."/>
            <person name="Neiman D."/>
            <person name="Pearson M."/>
            <person name="Priest M."/>
            <person name="Roberts A."/>
            <person name="Saif S."/>
            <person name="Shea T."/>
            <person name="Sisk P."/>
            <person name="Sykes S."/>
            <person name="Wortman J."/>
            <person name="Nusbaum C."/>
            <person name="Birren B."/>
        </authorList>
    </citation>
    <scope>NUCLEOTIDE SEQUENCE [LARGE SCALE GENOMIC DNA]</scope>
    <source>
        <strain evidence="2 3">HuA4-10</strain>
    </source>
</reference>
<evidence type="ECO:0000313" key="2">
    <source>
        <dbReference type="EMBL" id="EJQ86965.1"/>
    </source>
</evidence>